<keyword evidence="1" id="KW-0472">Membrane</keyword>
<evidence type="ECO:0000256" key="1">
    <source>
        <dbReference type="SAM" id="Phobius"/>
    </source>
</evidence>
<feature type="transmembrane region" description="Helical" evidence="1">
    <location>
        <begin position="331"/>
        <end position="354"/>
    </location>
</feature>
<organism evidence="2 3">
    <name type="scientific">Cryptosporidium canis</name>
    <dbReference type="NCBI Taxonomy" id="195482"/>
    <lineage>
        <taxon>Eukaryota</taxon>
        <taxon>Sar</taxon>
        <taxon>Alveolata</taxon>
        <taxon>Apicomplexa</taxon>
        <taxon>Conoidasida</taxon>
        <taxon>Coccidia</taxon>
        <taxon>Eucoccidiorida</taxon>
        <taxon>Eimeriorina</taxon>
        <taxon>Cryptosporidiidae</taxon>
        <taxon>Cryptosporidium</taxon>
    </lineage>
</organism>
<reference evidence="2" key="1">
    <citation type="submission" date="2022-10" db="EMBL/GenBank/DDBJ databases">
        <title>Adaptive evolution leads to modifications in subtelomeric GC content in a zoonotic Cryptosporidium species.</title>
        <authorList>
            <person name="Li J."/>
            <person name="Feng Y."/>
            <person name="Xiao L."/>
        </authorList>
    </citation>
    <scope>NUCLEOTIDE SEQUENCE</scope>
    <source>
        <strain evidence="2">25894</strain>
    </source>
</reference>
<gene>
    <name evidence="2" type="ORF">OJ252_3171</name>
</gene>
<feature type="transmembrane region" description="Helical" evidence="1">
    <location>
        <begin position="243"/>
        <end position="266"/>
    </location>
</feature>
<comment type="caution">
    <text evidence="2">The sequence shown here is derived from an EMBL/GenBank/DDBJ whole genome shotgun (WGS) entry which is preliminary data.</text>
</comment>
<feature type="transmembrane region" description="Helical" evidence="1">
    <location>
        <begin position="535"/>
        <end position="556"/>
    </location>
</feature>
<feature type="transmembrane region" description="Helical" evidence="1">
    <location>
        <begin position="607"/>
        <end position="627"/>
    </location>
</feature>
<feature type="transmembrane region" description="Helical" evidence="1">
    <location>
        <begin position="506"/>
        <end position="523"/>
    </location>
</feature>
<feature type="transmembrane region" description="Helical" evidence="1">
    <location>
        <begin position="212"/>
        <end position="236"/>
    </location>
</feature>
<name>A0ABQ8P652_9CRYT</name>
<evidence type="ECO:0000313" key="3">
    <source>
        <dbReference type="Proteomes" id="UP001071777"/>
    </source>
</evidence>
<proteinExistence type="predicted"/>
<feature type="transmembrane region" description="Helical" evidence="1">
    <location>
        <begin position="170"/>
        <end position="192"/>
    </location>
</feature>
<feature type="transmembrane region" description="Helical" evidence="1">
    <location>
        <begin position="53"/>
        <end position="74"/>
    </location>
</feature>
<protein>
    <submittedName>
        <fullName evidence="2">Signal peptide-containing and transmembrane domain-containing protein</fullName>
    </submittedName>
</protein>
<keyword evidence="1 2" id="KW-0812">Transmembrane</keyword>
<feature type="transmembrane region" description="Helical" evidence="1">
    <location>
        <begin position="393"/>
        <end position="414"/>
    </location>
</feature>
<dbReference type="EMBL" id="JAPCXB010000143">
    <property type="protein sequence ID" value="KAJ1606422.1"/>
    <property type="molecule type" value="Genomic_DNA"/>
</dbReference>
<keyword evidence="1" id="KW-1133">Transmembrane helix</keyword>
<feature type="transmembrane region" description="Helical" evidence="1">
    <location>
        <begin position="291"/>
        <end position="319"/>
    </location>
</feature>
<keyword evidence="3" id="KW-1185">Reference proteome</keyword>
<sequence length="645" mass="71802">MNKVSTSKFVFFGIFTLLCSGFPLSSLLATPGVCSRSFEGLVKLSNNDIHKVLVIALFLIGIYLIFSGIGLVNLSGCLVRLGMPPDYPNTIARAFLYSQFRTDSNFSNTEQPREANIHFGLSSGSDSKHVIKTNNLRSHTDNHCNMHILTLDGESRQKFRMAMQTAKARLILAIVSMMVILCISYASFIVVEGCNVFLESNVVYFNEVGFDLLGYSSIIGSVLLLLLITLISTVILNAYYGGVLTLCIVSWINFFGLVFFSIISIYSRKITDNNTRIKGIENVQFDWDVHIWGAVGGVLEIGTFIISSTAFHIILPGAFKIFPVNRVRSSNIWFVTILLIFFIFSCITLSVLGITPSFPILSNGFELSSEGLGISWRILESRLGSNKVITVDLIRSVFLFGSIFTLVFFVSIVAKCVDNIIRSISNQVECSFDILSSNKSSPNKKYFLRSAKQQVSRDEGANFNSGLHDDLIANQTGHRTSFEGLANTLKFLFDGDWLLDFARSSLNSVSAIGILLVINYLYVSEPQVIPIFRSVSISFFAVIVLILPCVVFWFVFYSEMVPKSASILQKMNLIFLGRISRNGRSYDTHRDKLITDKVGKNWSCNPLIFGFFSITIPIALGCTILIYEISKIVSLCLDLRLNAII</sequence>
<accession>A0ABQ8P652</accession>
<evidence type="ECO:0000313" key="2">
    <source>
        <dbReference type="EMBL" id="KAJ1606422.1"/>
    </source>
</evidence>
<dbReference type="Proteomes" id="UP001071777">
    <property type="component" value="Unassembled WGS sequence"/>
</dbReference>